<gene>
    <name evidence="2" type="ORF">SAMN05216266_102319</name>
</gene>
<evidence type="ECO:0000313" key="3">
    <source>
        <dbReference type="Proteomes" id="UP000243799"/>
    </source>
</evidence>
<dbReference type="EMBL" id="FOKG01000002">
    <property type="protein sequence ID" value="SFA93660.1"/>
    <property type="molecule type" value="Genomic_DNA"/>
</dbReference>
<sequence>MARQHSVANSGPGAQSSVLRAGSMEDPHVGLNIPGGPVVPGPRITEDDEFEPTIVRGRE</sequence>
<dbReference type="AlphaFoldDB" id="A0A1I0WZR2"/>
<organism evidence="2 3">
    <name type="scientific">Amycolatopsis marina</name>
    <dbReference type="NCBI Taxonomy" id="490629"/>
    <lineage>
        <taxon>Bacteria</taxon>
        <taxon>Bacillati</taxon>
        <taxon>Actinomycetota</taxon>
        <taxon>Actinomycetes</taxon>
        <taxon>Pseudonocardiales</taxon>
        <taxon>Pseudonocardiaceae</taxon>
        <taxon>Amycolatopsis</taxon>
    </lineage>
</organism>
<evidence type="ECO:0000256" key="1">
    <source>
        <dbReference type="SAM" id="MobiDB-lite"/>
    </source>
</evidence>
<keyword evidence="3" id="KW-1185">Reference proteome</keyword>
<dbReference type="Proteomes" id="UP000243799">
    <property type="component" value="Unassembled WGS sequence"/>
</dbReference>
<feature type="region of interest" description="Disordered" evidence="1">
    <location>
        <begin position="1"/>
        <end position="59"/>
    </location>
</feature>
<protein>
    <submittedName>
        <fullName evidence="2">Uncharacterized protein</fullName>
    </submittedName>
</protein>
<evidence type="ECO:0000313" key="2">
    <source>
        <dbReference type="EMBL" id="SFA93660.1"/>
    </source>
</evidence>
<reference evidence="3" key="1">
    <citation type="submission" date="2016-10" db="EMBL/GenBank/DDBJ databases">
        <authorList>
            <person name="Varghese N."/>
            <person name="Submissions S."/>
        </authorList>
    </citation>
    <scope>NUCLEOTIDE SEQUENCE [LARGE SCALE GENOMIC DNA]</scope>
    <source>
        <strain evidence="3">CGMCC 4.3568</strain>
    </source>
</reference>
<name>A0A1I0WZR2_9PSEU</name>
<feature type="compositionally biased region" description="Polar residues" evidence="1">
    <location>
        <begin position="1"/>
        <end position="18"/>
    </location>
</feature>
<accession>A0A1I0WZR2</accession>
<proteinExistence type="predicted"/>